<dbReference type="PANTHER" id="PTHR33405:SF19">
    <property type="entry name" value="OS08G0430100 PROTEIN"/>
    <property type="match status" value="1"/>
</dbReference>
<dbReference type="InterPro" id="IPR040353">
    <property type="entry name" value="FLX/FLX-like"/>
</dbReference>
<dbReference type="OMA" id="RCFEGEL"/>
<evidence type="ECO:0000256" key="2">
    <source>
        <dbReference type="ARBA" id="ARBA00022473"/>
    </source>
</evidence>
<evidence type="ECO:0000256" key="5">
    <source>
        <dbReference type="ARBA" id="ARBA00023089"/>
    </source>
</evidence>
<dbReference type="GO" id="GO:0030154">
    <property type="term" value="P:cell differentiation"/>
    <property type="evidence" value="ECO:0007669"/>
    <property type="project" value="UniProtKB-KW"/>
</dbReference>
<keyword evidence="5" id="KW-0287">Flowering</keyword>
<reference evidence="6" key="1">
    <citation type="journal article" date="2013" name="Nature">
        <title>Draft genome of the wheat A-genome progenitor Triticum urartu.</title>
        <authorList>
            <person name="Ling H.Q."/>
            <person name="Zhao S."/>
            <person name="Liu D."/>
            <person name="Wang J."/>
            <person name="Sun H."/>
            <person name="Zhang C."/>
            <person name="Fan H."/>
            <person name="Li D."/>
            <person name="Dong L."/>
            <person name="Tao Y."/>
            <person name="Gao C."/>
            <person name="Wu H."/>
            <person name="Li Y."/>
            <person name="Cui Y."/>
            <person name="Guo X."/>
            <person name="Zheng S."/>
            <person name="Wang B."/>
            <person name="Yu K."/>
            <person name="Liang Q."/>
            <person name="Yang W."/>
            <person name="Lou X."/>
            <person name="Chen J."/>
            <person name="Feng M."/>
            <person name="Jian J."/>
            <person name="Zhang X."/>
            <person name="Luo G."/>
            <person name="Jiang Y."/>
            <person name="Liu J."/>
            <person name="Wang Z."/>
            <person name="Sha Y."/>
            <person name="Zhang B."/>
            <person name="Wu H."/>
            <person name="Tang D."/>
            <person name="Shen Q."/>
            <person name="Xue P."/>
            <person name="Zou S."/>
            <person name="Wang X."/>
            <person name="Liu X."/>
            <person name="Wang F."/>
            <person name="Yang Y."/>
            <person name="An X."/>
            <person name="Dong Z."/>
            <person name="Zhang K."/>
            <person name="Zhang X."/>
            <person name="Luo M.C."/>
            <person name="Dvorak J."/>
            <person name="Tong Y."/>
            <person name="Wang J."/>
            <person name="Yang H."/>
            <person name="Li Z."/>
            <person name="Wang D."/>
            <person name="Zhang A."/>
            <person name="Wang J."/>
        </authorList>
    </citation>
    <scope>NUCLEOTIDE SEQUENCE</scope>
</reference>
<dbReference type="AlphaFoldDB" id="M8AUN2"/>
<accession>M8AUN2</accession>
<keyword evidence="3" id="KW-0221">Differentiation</keyword>
<evidence type="ECO:0000256" key="3">
    <source>
        <dbReference type="ARBA" id="ARBA00022782"/>
    </source>
</evidence>
<keyword evidence="2" id="KW-0217">Developmental protein</keyword>
<dbReference type="STRING" id="4572.M8AUN2"/>
<sequence>MSHLKEDLYSSSQAIPKLRAEKELESRELTQRNLKLEAELRSLEPHRQDGLQLRSEVGTLQSLRQELTEKVQGLTKEVEHQNSEKQRISAMVAERDGLRQELIRTRAALDYEKNAKAELMAQVQAVEKDLVTMAQESEKLRAEIEKRRPPSFSGHGAYGRPMTTPGMGLQDIYDSGYSYREKRYDAGPWDPPGYPHP</sequence>
<organism evidence="6">
    <name type="scientific">Triticum urartu</name>
    <name type="common">Red wild einkorn</name>
    <name type="synonym">Crithodium urartu</name>
    <dbReference type="NCBI Taxonomy" id="4572"/>
    <lineage>
        <taxon>Eukaryota</taxon>
        <taxon>Viridiplantae</taxon>
        <taxon>Streptophyta</taxon>
        <taxon>Embryophyta</taxon>
        <taxon>Tracheophyta</taxon>
        <taxon>Spermatophyta</taxon>
        <taxon>Magnoliopsida</taxon>
        <taxon>Liliopsida</taxon>
        <taxon>Poales</taxon>
        <taxon>Poaceae</taxon>
        <taxon>BOP clade</taxon>
        <taxon>Pooideae</taxon>
        <taxon>Triticodae</taxon>
        <taxon>Triticeae</taxon>
        <taxon>Triticinae</taxon>
        <taxon>Triticum</taxon>
    </lineage>
</organism>
<evidence type="ECO:0000256" key="1">
    <source>
        <dbReference type="ARBA" id="ARBA00005405"/>
    </source>
</evidence>
<name>M8AUN2_TRIUA</name>
<keyword evidence="4" id="KW-0175">Coiled coil</keyword>
<protein>
    <recommendedName>
        <fullName evidence="7">Protein FLX-like 3</fullName>
    </recommendedName>
</protein>
<comment type="similarity">
    <text evidence="1">Belongs to the FLX family.</text>
</comment>
<evidence type="ECO:0000256" key="4">
    <source>
        <dbReference type="ARBA" id="ARBA00023054"/>
    </source>
</evidence>
<dbReference type="EMBL" id="KD000062">
    <property type="protein sequence ID" value="EMS68940.1"/>
    <property type="molecule type" value="Genomic_DNA"/>
</dbReference>
<dbReference type="GO" id="GO:0009908">
    <property type="term" value="P:flower development"/>
    <property type="evidence" value="ECO:0007669"/>
    <property type="project" value="UniProtKB-KW"/>
</dbReference>
<evidence type="ECO:0008006" key="7">
    <source>
        <dbReference type="Google" id="ProtNLM"/>
    </source>
</evidence>
<proteinExistence type="inferred from homology"/>
<dbReference type="PANTHER" id="PTHR33405">
    <property type="entry name" value="PROTEIN FLX-LIKE 2"/>
    <property type="match status" value="1"/>
</dbReference>
<gene>
    <name evidence="6" type="ORF">TRIUR3_09376</name>
</gene>
<evidence type="ECO:0000313" key="6">
    <source>
        <dbReference type="EMBL" id="EMS68940.1"/>
    </source>
</evidence>
<dbReference type="eggNOG" id="ENOG502QUIM">
    <property type="taxonomic scope" value="Eukaryota"/>
</dbReference>